<name>A0A814JP86_9BILA</name>
<dbReference type="Proteomes" id="UP000663879">
    <property type="component" value="Unassembled WGS sequence"/>
</dbReference>
<reference evidence="2" key="1">
    <citation type="submission" date="2021-02" db="EMBL/GenBank/DDBJ databases">
        <authorList>
            <person name="Nowell W R."/>
        </authorList>
    </citation>
    <scope>NUCLEOTIDE SEQUENCE</scope>
    <source>
        <strain evidence="2">Ploen Becks lab</strain>
    </source>
</reference>
<dbReference type="InterPro" id="IPR022385">
    <property type="entry name" value="Rhs_assc_core"/>
</dbReference>
<dbReference type="Pfam" id="PF24595">
    <property type="entry name" value="DUF7619"/>
    <property type="match status" value="1"/>
</dbReference>
<dbReference type="EMBL" id="CAJNOC010005006">
    <property type="protein sequence ID" value="CAF1039882.1"/>
    <property type="molecule type" value="Genomic_DNA"/>
</dbReference>
<evidence type="ECO:0000313" key="3">
    <source>
        <dbReference type="Proteomes" id="UP000663879"/>
    </source>
</evidence>
<evidence type="ECO:0000313" key="2">
    <source>
        <dbReference type="EMBL" id="CAF1039882.1"/>
    </source>
</evidence>
<dbReference type="InterPro" id="IPR055353">
    <property type="entry name" value="DUF7619"/>
</dbReference>
<proteinExistence type="predicted"/>
<dbReference type="NCBIfam" id="TIGR03696">
    <property type="entry name" value="Rhs_assc_core"/>
    <property type="match status" value="1"/>
</dbReference>
<keyword evidence="3" id="KW-1185">Reference proteome</keyword>
<organism evidence="2 3">
    <name type="scientific">Brachionus calyciflorus</name>
    <dbReference type="NCBI Taxonomy" id="104777"/>
    <lineage>
        <taxon>Eukaryota</taxon>
        <taxon>Metazoa</taxon>
        <taxon>Spiralia</taxon>
        <taxon>Gnathifera</taxon>
        <taxon>Rotifera</taxon>
        <taxon>Eurotatoria</taxon>
        <taxon>Monogononta</taxon>
        <taxon>Pseudotrocha</taxon>
        <taxon>Ploima</taxon>
        <taxon>Brachionidae</taxon>
        <taxon>Brachionus</taxon>
    </lineage>
</organism>
<dbReference type="OrthoDB" id="442731at2759"/>
<gene>
    <name evidence="2" type="ORF">OXX778_LOCUS18295</name>
</gene>
<sequence>MISNNEGKYEFFYYSNQNDLKLLASSLNEQYRHYHINSHYSISAISDPNGLLDQFKKSFNTFDPYGNPLESFSETGIIQIEENIFWFRKRLYHSKLGRFMSFDSEFLSGSKTANMYVYCDGDPVNLIDPYGTKGIGPLGIVMGLLDIAVDYALDPKGFDLSEALVTFADSALSLGTYKELIKIVKDLINDLPSGKVDSTYILNKVANLLLASFTDIKSGNRDLFNKLLETVTDCVKNLANKLADKDKKCFIDYHSLINECLKQLPKKFLELAFNKYYKLLEHEKLKFIPEFLLKIAEKILSFVSDEITELVLKYFLDKVEKCDDPGSKPGPGPPPVSPVWPVSLDPNEIIRHGQIGYGQLNFIQQVDEFNYTILFENYFNASAPARDVLIELKIDIGFDINTFYFTAFGFGNYSFELDPKQKVNHLIKLPNFTDYYVDFASFIDRENRLAYWKFVTLDNETLQPTENVDIGFLPPNKFKSGEGFVRFKVNRNENCTTMCELKAKAKIIFDLNDPILTNTDVCTIDDNSPDVLVYYEENEKLKISNLVLKSKEEESGINYLNIFIKDNSTNEYKFDKKLPYQNRIILDFLESNKTYEIQIESVDN</sequence>
<dbReference type="AlphaFoldDB" id="A0A814JP86"/>
<feature type="non-terminal residue" evidence="2">
    <location>
        <position position="1"/>
    </location>
</feature>
<feature type="domain" description="DUF7619" evidence="1">
    <location>
        <begin position="478"/>
        <end position="519"/>
    </location>
</feature>
<evidence type="ECO:0000259" key="1">
    <source>
        <dbReference type="Pfam" id="PF24595"/>
    </source>
</evidence>
<protein>
    <recommendedName>
        <fullName evidence="1">DUF7619 domain-containing protein</fullName>
    </recommendedName>
</protein>
<accession>A0A814JP86</accession>
<comment type="caution">
    <text evidence="2">The sequence shown here is derived from an EMBL/GenBank/DDBJ whole genome shotgun (WGS) entry which is preliminary data.</text>
</comment>
<dbReference type="Gene3D" id="2.180.10.10">
    <property type="entry name" value="RHS repeat-associated core"/>
    <property type="match status" value="1"/>
</dbReference>